<dbReference type="EMBL" id="VLKY01000015">
    <property type="protein sequence ID" value="TWI50459.1"/>
    <property type="molecule type" value="Genomic_DNA"/>
</dbReference>
<dbReference type="SUPFAM" id="SSF75169">
    <property type="entry name" value="DsrEFH-like"/>
    <property type="match status" value="1"/>
</dbReference>
<sequence>MKTLHIFSASPFRDTSLKERMALLAEQDSLLLTGDAVYALQAGTQPYILLKDLSTSISCYVLTEDVAARGLRPCERFTEVDYADFVRLCTEHDKVLSWT</sequence>
<dbReference type="PANTHER" id="PTHR37526">
    <property type="entry name" value="PROTEIN TUSB"/>
    <property type="match status" value="1"/>
</dbReference>
<dbReference type="PANTHER" id="PTHR37526:SF1">
    <property type="entry name" value="PROTEIN TUSB"/>
    <property type="match status" value="1"/>
</dbReference>
<dbReference type="InterPro" id="IPR027396">
    <property type="entry name" value="DsrEFH-like"/>
</dbReference>
<dbReference type="OrthoDB" id="9795117at2"/>
<proteinExistence type="predicted"/>
<comment type="caution">
    <text evidence="1">The sequence shown here is derived from an EMBL/GenBank/DDBJ whole genome shotgun (WGS) entry which is preliminary data.</text>
</comment>
<dbReference type="NCBIfam" id="TIGR03011">
    <property type="entry name" value="sulf_tusB_dsrH"/>
    <property type="match status" value="1"/>
</dbReference>
<dbReference type="GO" id="GO:0002143">
    <property type="term" value="P:tRNA wobble position uridine thiolation"/>
    <property type="evidence" value="ECO:0007669"/>
    <property type="project" value="InterPro"/>
</dbReference>
<name>A0A562Q1A1_9PSED</name>
<evidence type="ECO:0000313" key="2">
    <source>
        <dbReference type="Proteomes" id="UP000316905"/>
    </source>
</evidence>
<reference evidence="1 2" key="1">
    <citation type="journal article" date="2015" name="Stand. Genomic Sci.">
        <title>Genomic Encyclopedia of Bacterial and Archaeal Type Strains, Phase III: the genomes of soil and plant-associated and newly described type strains.</title>
        <authorList>
            <person name="Whitman W.B."/>
            <person name="Woyke T."/>
            <person name="Klenk H.P."/>
            <person name="Zhou Y."/>
            <person name="Lilburn T.G."/>
            <person name="Beck B.J."/>
            <person name="De Vos P."/>
            <person name="Vandamme P."/>
            <person name="Eisen J.A."/>
            <person name="Garrity G."/>
            <person name="Hugenholtz P."/>
            <person name="Kyrpides N.C."/>
        </authorList>
    </citation>
    <scope>NUCLEOTIDE SEQUENCE [LARGE SCALE GENOMIC DNA]</scope>
    <source>
        <strain evidence="1 2">CGMCC 1.6858</strain>
    </source>
</reference>
<gene>
    <name evidence="1" type="ORF">IQ22_03853</name>
</gene>
<protein>
    <submittedName>
        <fullName evidence="1">tRNA 2-thiouridine synthesizing protein B</fullName>
    </submittedName>
</protein>
<dbReference type="Proteomes" id="UP000316905">
    <property type="component" value="Unassembled WGS sequence"/>
</dbReference>
<dbReference type="GO" id="GO:1990228">
    <property type="term" value="C:sulfurtransferase complex"/>
    <property type="evidence" value="ECO:0007669"/>
    <property type="project" value="TreeGrafter"/>
</dbReference>
<dbReference type="RefSeq" id="WP_145144812.1">
    <property type="nucleotide sequence ID" value="NZ_VLKY01000015.1"/>
</dbReference>
<dbReference type="AlphaFoldDB" id="A0A562Q1A1"/>
<organism evidence="1 2">
    <name type="scientific">Pseudomonas duriflava</name>
    <dbReference type="NCBI Taxonomy" id="459528"/>
    <lineage>
        <taxon>Bacteria</taxon>
        <taxon>Pseudomonadati</taxon>
        <taxon>Pseudomonadota</taxon>
        <taxon>Gammaproteobacteria</taxon>
        <taxon>Pseudomonadales</taxon>
        <taxon>Pseudomonadaceae</taxon>
        <taxon>Pseudomonas</taxon>
    </lineage>
</organism>
<accession>A0A562Q1A1</accession>
<evidence type="ECO:0000313" key="1">
    <source>
        <dbReference type="EMBL" id="TWI50459.1"/>
    </source>
</evidence>
<dbReference type="InterPro" id="IPR007215">
    <property type="entry name" value="Sulphur_relay_TusB/DsrH"/>
</dbReference>
<keyword evidence="2" id="KW-1185">Reference proteome</keyword>
<dbReference type="Pfam" id="PF04077">
    <property type="entry name" value="DsrH"/>
    <property type="match status" value="1"/>
</dbReference>
<dbReference type="Gene3D" id="3.40.1260.10">
    <property type="entry name" value="DsrEFH-like"/>
    <property type="match status" value="1"/>
</dbReference>